<evidence type="ECO:0008006" key="5">
    <source>
        <dbReference type="Google" id="ProtNLM"/>
    </source>
</evidence>
<feature type="compositionally biased region" description="Low complexity" evidence="2">
    <location>
        <begin position="126"/>
        <end position="148"/>
    </location>
</feature>
<name>A0A653CVX5_CALMS</name>
<dbReference type="PANTHER" id="PTHR21245">
    <property type="entry name" value="HETEROGENEOUS NUCLEAR RIBONUCLEOPROTEIN"/>
    <property type="match status" value="1"/>
</dbReference>
<gene>
    <name evidence="3" type="ORF">CALMAC_LOCUS12301</name>
</gene>
<dbReference type="InterPro" id="IPR012677">
    <property type="entry name" value="Nucleotide-bd_a/b_plait_sf"/>
</dbReference>
<feature type="compositionally biased region" description="Low complexity" evidence="2">
    <location>
        <begin position="186"/>
        <end position="201"/>
    </location>
</feature>
<sequence length="329" mass="36757">FRAKFHDNLRLFGKNVVVDWSVPIPEVDPEVMKDVKIIYLRNLPVCEDRQQLEQVVTTFVAKDRIEKLYKFKNYAFIHLKTRIEAEILIKALQEYYKNEPVDVEWAKPVNKFTTPEYRQQRVEAMSTGSRSRNSSQSSTASGSSSGRSSAKKIDLVCTSQVLNISDLPKEILQHHKLRGNLPQTATTTPSSSVSPSSVLSPVSSTNESLFSSSLSASNSLDNRSFSPFSPSSTSSPNRMEHSVPKSSRLEENKRMSTYKKILDGAIKVPPPVEFMNNAVKNKRAIPLVFGQLPCAVPDTTYMNNWKNSCVYSSGLPDSTCNACGFMKTS</sequence>
<feature type="non-terminal residue" evidence="3">
    <location>
        <position position="1"/>
    </location>
</feature>
<proteinExistence type="predicted"/>
<dbReference type="Proteomes" id="UP000410492">
    <property type="component" value="Unassembled WGS sequence"/>
</dbReference>
<feature type="compositionally biased region" description="Low complexity" evidence="2">
    <location>
        <begin position="217"/>
        <end position="236"/>
    </location>
</feature>
<protein>
    <recommendedName>
        <fullName evidence="5">RRM domain-containing protein</fullName>
    </recommendedName>
</protein>
<dbReference type="SUPFAM" id="SSF54928">
    <property type="entry name" value="RNA-binding domain, RBD"/>
    <property type="match status" value="1"/>
</dbReference>
<dbReference type="Gene3D" id="3.30.70.330">
    <property type="match status" value="1"/>
</dbReference>
<keyword evidence="1" id="KW-0694">RNA-binding</keyword>
<keyword evidence="4" id="KW-1185">Reference proteome</keyword>
<dbReference type="AlphaFoldDB" id="A0A653CVX5"/>
<evidence type="ECO:0000256" key="1">
    <source>
        <dbReference type="ARBA" id="ARBA00022884"/>
    </source>
</evidence>
<dbReference type="GO" id="GO:0003723">
    <property type="term" value="F:RNA binding"/>
    <property type="evidence" value="ECO:0007669"/>
    <property type="project" value="UniProtKB-KW"/>
</dbReference>
<accession>A0A653CVX5</accession>
<feature type="compositionally biased region" description="Basic and acidic residues" evidence="2">
    <location>
        <begin position="238"/>
        <end position="253"/>
    </location>
</feature>
<evidence type="ECO:0000313" key="4">
    <source>
        <dbReference type="Proteomes" id="UP000410492"/>
    </source>
</evidence>
<dbReference type="EMBL" id="CAACVG010009094">
    <property type="protein sequence ID" value="VEN52018.1"/>
    <property type="molecule type" value="Genomic_DNA"/>
</dbReference>
<dbReference type="InterPro" id="IPR035979">
    <property type="entry name" value="RBD_domain_sf"/>
</dbReference>
<organism evidence="3 4">
    <name type="scientific">Callosobruchus maculatus</name>
    <name type="common">Southern cowpea weevil</name>
    <name type="synonym">Pulse bruchid</name>
    <dbReference type="NCBI Taxonomy" id="64391"/>
    <lineage>
        <taxon>Eukaryota</taxon>
        <taxon>Metazoa</taxon>
        <taxon>Ecdysozoa</taxon>
        <taxon>Arthropoda</taxon>
        <taxon>Hexapoda</taxon>
        <taxon>Insecta</taxon>
        <taxon>Pterygota</taxon>
        <taxon>Neoptera</taxon>
        <taxon>Endopterygota</taxon>
        <taxon>Coleoptera</taxon>
        <taxon>Polyphaga</taxon>
        <taxon>Cucujiformia</taxon>
        <taxon>Chrysomeloidea</taxon>
        <taxon>Chrysomelidae</taxon>
        <taxon>Bruchinae</taxon>
        <taxon>Bruchini</taxon>
        <taxon>Callosobruchus</taxon>
    </lineage>
</organism>
<evidence type="ECO:0000313" key="3">
    <source>
        <dbReference type="EMBL" id="VEN52018.1"/>
    </source>
</evidence>
<feature type="region of interest" description="Disordered" evidence="2">
    <location>
        <begin position="217"/>
        <end position="253"/>
    </location>
</feature>
<evidence type="ECO:0000256" key="2">
    <source>
        <dbReference type="SAM" id="MobiDB-lite"/>
    </source>
</evidence>
<reference evidence="3 4" key="1">
    <citation type="submission" date="2019-01" db="EMBL/GenBank/DDBJ databases">
        <authorList>
            <person name="Sayadi A."/>
        </authorList>
    </citation>
    <scope>NUCLEOTIDE SEQUENCE [LARGE SCALE GENOMIC DNA]</scope>
</reference>
<feature type="region of interest" description="Disordered" evidence="2">
    <location>
        <begin position="181"/>
        <end position="201"/>
    </location>
</feature>
<feature type="region of interest" description="Disordered" evidence="2">
    <location>
        <begin position="116"/>
        <end position="149"/>
    </location>
</feature>
<dbReference type="OrthoDB" id="3800936at2759"/>